<dbReference type="Proteomes" id="UP000244817">
    <property type="component" value="Unassembled WGS sequence"/>
</dbReference>
<evidence type="ECO:0000313" key="1">
    <source>
        <dbReference type="EMBL" id="PVA05487.1"/>
    </source>
</evidence>
<dbReference type="AlphaFoldDB" id="A0A2T7FTJ1"/>
<dbReference type="EMBL" id="QCYG01000010">
    <property type="protein sequence ID" value="PVA05487.1"/>
    <property type="molecule type" value="Genomic_DNA"/>
</dbReference>
<dbReference type="InterPro" id="IPR011990">
    <property type="entry name" value="TPR-like_helical_dom_sf"/>
</dbReference>
<proteinExistence type="predicted"/>
<accession>A0A2T7FTJ1</accession>
<gene>
    <name evidence="1" type="ORF">DC363_14675</name>
</gene>
<comment type="caution">
    <text evidence="1">The sequence shown here is derived from an EMBL/GenBank/DDBJ whole genome shotgun (WGS) entry which is preliminary data.</text>
</comment>
<reference evidence="1 2" key="1">
    <citation type="submission" date="2018-04" db="EMBL/GenBank/DDBJ databases">
        <title>Pelagivirga bohaiensis gen. nov., sp. nov., a bacterium isolated from the Bohai Sea.</title>
        <authorList>
            <person name="Ji X."/>
        </authorList>
    </citation>
    <scope>NUCLEOTIDE SEQUENCE [LARGE SCALE GENOMIC DNA]</scope>
    <source>
        <strain evidence="1 2">BH-SD16</strain>
    </source>
</reference>
<dbReference type="RefSeq" id="WP_108641914.1">
    <property type="nucleotide sequence ID" value="NZ_QCYG01000010.1"/>
</dbReference>
<dbReference type="SUPFAM" id="SSF48452">
    <property type="entry name" value="TPR-like"/>
    <property type="match status" value="1"/>
</dbReference>
<dbReference type="Gene3D" id="1.25.40.10">
    <property type="entry name" value="Tetratricopeptide repeat domain"/>
    <property type="match status" value="1"/>
</dbReference>
<protein>
    <submittedName>
        <fullName evidence="1">Uncharacterized protein</fullName>
    </submittedName>
</protein>
<name>A0A2T7FTJ1_9RHOB</name>
<keyword evidence="2" id="KW-1185">Reference proteome</keyword>
<organism evidence="1 2">
    <name type="scientific">Thalassorhabdomicrobium marinisediminis</name>
    <dbReference type="NCBI Taxonomy" id="2170577"/>
    <lineage>
        <taxon>Bacteria</taxon>
        <taxon>Pseudomonadati</taxon>
        <taxon>Pseudomonadota</taxon>
        <taxon>Alphaproteobacteria</taxon>
        <taxon>Rhodobacterales</taxon>
        <taxon>Paracoccaceae</taxon>
        <taxon>Thalassorhabdomicrobium</taxon>
    </lineage>
</organism>
<sequence>MQETSAKAQSRIVKTARPVLCALPFATDAPDWRGPALAEDVLNEVVRLAQARALSHHTTFQPAFDSSPEALTEMGVSHALRGRFTPENSSELTLTLNDLTTAEAQTVTVEGATLQVLADGAAQRIAGMLTEAQPPRPDWIFPPARAAEDPTIFAKLCQARHAIWSFDRTGNEAALALVDEVLSTDPDHPAANGYKAFLLTRAYRSGWIMGRDTVAPAIEEACARAWKGDPQDPAILWTTAFAQGMIFRDYPLTADLVARAAALQPHGSHILGWGSLFMTYDLNFETGLAYARRALAISPLDPMRVTHGFAGALAAIHGGQDAAAVELSEVALAVNPDMKNALRIKASALFRLGETEKARACAAQVLKIDPKESVALAAEVNPLREWPGFSRFLEGLAGAGFP</sequence>
<dbReference type="OrthoDB" id="54411at2"/>
<evidence type="ECO:0000313" key="2">
    <source>
        <dbReference type="Proteomes" id="UP000244817"/>
    </source>
</evidence>